<dbReference type="InterPro" id="IPR009246">
    <property type="entry name" value="EutC"/>
</dbReference>
<dbReference type="GO" id="GO:0006520">
    <property type="term" value="P:amino acid metabolic process"/>
    <property type="evidence" value="ECO:0007669"/>
    <property type="project" value="InterPro"/>
</dbReference>
<dbReference type="AlphaFoldDB" id="A0A562PL34"/>
<proteinExistence type="inferred from homology"/>
<dbReference type="Pfam" id="PF05985">
    <property type="entry name" value="EutC"/>
    <property type="match status" value="1"/>
</dbReference>
<comment type="subcellular location">
    <subcellularLocation>
        <location evidence="5">Bacterial microcompartment</location>
    </subcellularLocation>
</comment>
<dbReference type="EMBL" id="CP046904">
    <property type="protein sequence ID" value="QGZ42359.1"/>
    <property type="molecule type" value="Genomic_DNA"/>
</dbReference>
<reference evidence="7 8" key="1">
    <citation type="journal article" date="2015" name="Stand. Genomic Sci.">
        <title>Genomic Encyclopedia of Bacterial and Archaeal Type Strains, Phase III: the genomes of soil and plant-associated and newly described type strains.</title>
        <authorList>
            <person name="Whitman W.B."/>
            <person name="Woyke T."/>
            <person name="Klenk H.P."/>
            <person name="Zhou Y."/>
            <person name="Lilburn T.G."/>
            <person name="Beck B.J."/>
            <person name="De Vos P."/>
            <person name="Vandamme P."/>
            <person name="Eisen J.A."/>
            <person name="Garrity G."/>
            <person name="Hugenholtz P."/>
            <person name="Kyrpides N.C."/>
        </authorList>
    </citation>
    <scope>NUCLEOTIDE SEQUENCE [LARGE SCALE GENOMIC DNA]</scope>
    <source>
        <strain evidence="7 8">CGMCC 1.10685</strain>
    </source>
</reference>
<dbReference type="Proteomes" id="UP000315112">
    <property type="component" value="Unassembled WGS sequence"/>
</dbReference>
<keyword evidence="3 5" id="KW-0170">Cobalt</keyword>
<sequence length="265" mass="28398">MSDPIDTPDPWQALRRFTAARIALGRAGISQRTAAQLDFQLAHARARDAVHTPLDAAALQDAIEAAWPKAGPCFTLHSMAADRTTYLQRPDLGRRLAAPSRAALAAHQGRDYDLALVIADGLSSCAVARHAAPLLAALRARLAADSWSVAPPAIVLQGRVAIGDEVCELLGARLVVVLIGERPGLSAPDSMGLYITWAPRVGLTDERRNCISNVRPAGLRYDDAAARLHYLLTEARRRRLTGVALKDETQATPALAADAGRNFLL</sequence>
<dbReference type="OrthoDB" id="114248at2"/>
<evidence type="ECO:0000256" key="3">
    <source>
        <dbReference type="ARBA" id="ARBA00023285"/>
    </source>
</evidence>
<evidence type="ECO:0000256" key="5">
    <source>
        <dbReference type="HAMAP-Rule" id="MF_00601"/>
    </source>
</evidence>
<dbReference type="NCBIfam" id="NF003971">
    <property type="entry name" value="PRK05465.1"/>
    <property type="match status" value="1"/>
</dbReference>
<dbReference type="PANTHER" id="PTHR39330">
    <property type="entry name" value="ETHANOLAMINE AMMONIA-LYASE LIGHT CHAIN"/>
    <property type="match status" value="1"/>
</dbReference>
<reference evidence="6 9" key="3">
    <citation type="submission" date="2019-12" db="EMBL/GenBank/DDBJ databases">
        <title>Draft Genome Sequences of Six Type Strains of the Genus Massilia.</title>
        <authorList>
            <person name="Miess H."/>
            <person name="Frediansyah A."/>
            <person name="Goeker M."/>
            <person name="Gross H."/>
        </authorList>
    </citation>
    <scope>NUCLEOTIDE SEQUENCE [LARGE SCALE GENOMIC DNA]</scope>
    <source>
        <strain evidence="6 9">DSM 26639</strain>
    </source>
</reference>
<dbReference type="GO" id="GO:0009350">
    <property type="term" value="C:ethanolamine ammonia-lyase complex"/>
    <property type="evidence" value="ECO:0007669"/>
    <property type="project" value="UniProtKB-UniRule"/>
</dbReference>
<dbReference type="Proteomes" id="UP000437862">
    <property type="component" value="Chromosome"/>
</dbReference>
<comment type="cofactor">
    <cofactor evidence="5">
        <name>adenosylcob(III)alamin</name>
        <dbReference type="ChEBI" id="CHEBI:18408"/>
    </cofactor>
    <text evidence="5">Binds between the large and small subunits.</text>
</comment>
<evidence type="ECO:0000256" key="2">
    <source>
        <dbReference type="ARBA" id="ARBA00023239"/>
    </source>
</evidence>
<accession>A0A562PL34</accession>
<evidence type="ECO:0000313" key="7">
    <source>
        <dbReference type="EMBL" id="TWI44920.1"/>
    </source>
</evidence>
<organism evidence="7 8">
    <name type="scientific">Pseudoduganella flava</name>
    <dbReference type="NCBI Taxonomy" id="871742"/>
    <lineage>
        <taxon>Bacteria</taxon>
        <taxon>Pseudomonadati</taxon>
        <taxon>Pseudomonadota</taxon>
        <taxon>Betaproteobacteria</taxon>
        <taxon>Burkholderiales</taxon>
        <taxon>Oxalobacteraceae</taxon>
        <taxon>Telluria group</taxon>
        <taxon>Pseudoduganella</taxon>
    </lineage>
</organism>
<dbReference type="EC" id="4.3.1.7" evidence="5"/>
<evidence type="ECO:0000256" key="4">
    <source>
        <dbReference type="ARBA" id="ARBA00024446"/>
    </source>
</evidence>
<name>A0A562PL34_9BURK</name>
<comment type="catalytic activity">
    <reaction evidence="5">
        <text>ethanolamine = acetaldehyde + NH4(+)</text>
        <dbReference type="Rhea" id="RHEA:15313"/>
        <dbReference type="ChEBI" id="CHEBI:15343"/>
        <dbReference type="ChEBI" id="CHEBI:28938"/>
        <dbReference type="ChEBI" id="CHEBI:57603"/>
        <dbReference type="EC" id="4.3.1.7"/>
    </reaction>
</comment>
<gene>
    <name evidence="5 6" type="primary">eutC</name>
    <name evidence="6" type="ORF">GO485_27225</name>
    <name evidence="7" type="ORF">IP92_04095</name>
</gene>
<keyword evidence="1 5" id="KW-0846">Cobalamin</keyword>
<protein>
    <recommendedName>
        <fullName evidence="5">Ethanolamine ammonia-lyase small subunit</fullName>
        <shortName evidence="5">EAL small subunit</shortName>
        <ecNumber evidence="5">4.3.1.7</ecNumber>
    </recommendedName>
</protein>
<reference evidence="7" key="2">
    <citation type="submission" date="2019-07" db="EMBL/GenBank/DDBJ databases">
        <authorList>
            <person name="Whitman W."/>
            <person name="Huntemann M."/>
            <person name="Clum A."/>
            <person name="Pillay M."/>
            <person name="Palaniappan K."/>
            <person name="Varghese N."/>
            <person name="Mikhailova N."/>
            <person name="Stamatis D."/>
            <person name="Reddy T."/>
            <person name="Daum C."/>
            <person name="Shapiro N."/>
            <person name="Ivanova N."/>
            <person name="Kyrpides N."/>
            <person name="Woyke T."/>
        </authorList>
    </citation>
    <scope>NUCLEOTIDE SEQUENCE</scope>
    <source>
        <strain evidence="7">CGMCC 1.10685</strain>
    </source>
</reference>
<dbReference type="GO" id="GO:0008851">
    <property type="term" value="F:ethanolamine ammonia-lyase activity"/>
    <property type="evidence" value="ECO:0007669"/>
    <property type="project" value="UniProtKB-UniRule"/>
</dbReference>
<dbReference type="PIRSF" id="PIRSF018982">
    <property type="entry name" value="EutC"/>
    <property type="match status" value="1"/>
</dbReference>
<keyword evidence="9" id="KW-1185">Reference proteome</keyword>
<keyword evidence="2 5" id="KW-0456">Lyase</keyword>
<dbReference type="GO" id="GO:0046336">
    <property type="term" value="P:ethanolamine catabolic process"/>
    <property type="evidence" value="ECO:0007669"/>
    <property type="project" value="UniProtKB-UniRule"/>
</dbReference>
<feature type="binding site" evidence="5">
    <location>
        <position position="210"/>
    </location>
    <ligand>
        <name>adenosylcob(III)alamin</name>
        <dbReference type="ChEBI" id="CHEBI:18408"/>
    </ligand>
</feature>
<dbReference type="Gene3D" id="3.40.50.11240">
    <property type="entry name" value="Ethanolamine ammonia-lyase light chain (EutC)"/>
    <property type="match status" value="1"/>
</dbReference>
<dbReference type="HAMAP" id="MF_00601">
    <property type="entry name" value="EutC"/>
    <property type="match status" value="1"/>
</dbReference>
<dbReference type="RefSeq" id="WP_145878488.1">
    <property type="nucleotide sequence ID" value="NZ_CP046904.1"/>
</dbReference>
<comment type="function">
    <text evidence="5">Catalyzes the deamination of various vicinal amino-alcohols to oxo compounds. Allows this organism to utilize ethanolamine as the sole source of nitrogen and carbon in the presence of external vitamin B12.</text>
</comment>
<keyword evidence="4 5" id="KW-1283">Bacterial microcompartment</keyword>
<dbReference type="GO" id="GO:0031471">
    <property type="term" value="C:ethanolamine degradation polyhedral organelle"/>
    <property type="evidence" value="ECO:0007669"/>
    <property type="project" value="UniProtKB-UniRule"/>
</dbReference>
<dbReference type="InterPro" id="IPR042255">
    <property type="entry name" value="EutC_N"/>
</dbReference>
<dbReference type="PANTHER" id="PTHR39330:SF1">
    <property type="entry name" value="ETHANOLAMINE AMMONIA-LYASE SMALL SUBUNIT"/>
    <property type="match status" value="1"/>
</dbReference>
<comment type="pathway">
    <text evidence="5">Amine and polyamine degradation; ethanolamine degradation.</text>
</comment>
<evidence type="ECO:0000313" key="6">
    <source>
        <dbReference type="EMBL" id="QGZ42359.1"/>
    </source>
</evidence>
<feature type="binding site" evidence="5">
    <location>
        <position position="160"/>
    </location>
    <ligand>
        <name>adenosylcob(III)alamin</name>
        <dbReference type="ChEBI" id="CHEBI:18408"/>
    </ligand>
</feature>
<feature type="binding site" evidence="5">
    <location>
        <position position="181"/>
    </location>
    <ligand>
        <name>adenosylcob(III)alamin</name>
        <dbReference type="ChEBI" id="CHEBI:18408"/>
    </ligand>
</feature>
<dbReference type="UniPathway" id="UPA00560"/>
<dbReference type="EMBL" id="VLKW01000008">
    <property type="protein sequence ID" value="TWI44920.1"/>
    <property type="molecule type" value="Genomic_DNA"/>
</dbReference>
<evidence type="ECO:0000313" key="8">
    <source>
        <dbReference type="Proteomes" id="UP000315112"/>
    </source>
</evidence>
<comment type="similarity">
    <text evidence="5">Belongs to the EutC family.</text>
</comment>
<dbReference type="InterPro" id="IPR042251">
    <property type="entry name" value="EutC_C"/>
</dbReference>
<evidence type="ECO:0000313" key="9">
    <source>
        <dbReference type="Proteomes" id="UP000437862"/>
    </source>
</evidence>
<evidence type="ECO:0000256" key="1">
    <source>
        <dbReference type="ARBA" id="ARBA00022628"/>
    </source>
</evidence>
<dbReference type="GO" id="GO:0031419">
    <property type="term" value="F:cobalamin binding"/>
    <property type="evidence" value="ECO:0007669"/>
    <property type="project" value="UniProtKB-UniRule"/>
</dbReference>
<comment type="subunit">
    <text evidence="5">The basic unit is a heterodimer which dimerizes to form tetramers. The heterotetramers trimerize; 6 large subunits form a core ring with 6 small subunits projecting outwards.</text>
</comment>
<dbReference type="Gene3D" id="1.10.30.40">
    <property type="entry name" value="Ethanolamine ammonia-lyase light chain (EutC), N-terminal domain"/>
    <property type="match status" value="1"/>
</dbReference>